<dbReference type="HAMAP" id="MF_00985">
    <property type="entry name" value="2am3keto_CoA_ligase"/>
    <property type="match status" value="1"/>
</dbReference>
<dbReference type="EC" id="2.3.1.29" evidence="6"/>
<protein>
    <recommendedName>
        <fullName evidence="6">2-amino-3-ketobutyrate coenzyme A ligase</fullName>
        <shortName evidence="6">AKB ligase</shortName>
        <ecNumber evidence="6">2.3.1.29</ecNumber>
    </recommendedName>
    <alternativeName>
        <fullName evidence="6">Glycine acetyltransferase</fullName>
    </alternativeName>
</protein>
<dbReference type="InterPro" id="IPR011282">
    <property type="entry name" value="2am3keto_CoA_ligase"/>
</dbReference>
<evidence type="ECO:0000256" key="3">
    <source>
        <dbReference type="ARBA" id="ARBA00022679"/>
    </source>
</evidence>
<dbReference type="PROSITE" id="PS00599">
    <property type="entry name" value="AA_TRANSFER_CLASS_2"/>
    <property type="match status" value="1"/>
</dbReference>
<dbReference type="GO" id="GO:0019518">
    <property type="term" value="P:L-threonine catabolic process to glycine"/>
    <property type="evidence" value="ECO:0007669"/>
    <property type="project" value="UniProtKB-UniRule"/>
</dbReference>
<dbReference type="FunFam" id="3.40.640.10:FF:000006">
    <property type="entry name" value="5-aminolevulinate synthase, mitochondrial"/>
    <property type="match status" value="1"/>
</dbReference>
<organism evidence="8">
    <name type="scientific">bacterium 19NY04SH03</name>
    <dbReference type="NCBI Taxonomy" id="2920647"/>
    <lineage>
        <taxon>Bacteria</taxon>
    </lineage>
</organism>
<dbReference type="FunFam" id="3.90.1150.10:FF:000004">
    <property type="entry name" value="2-amino-3-ketobutyrate coenzyme A ligase"/>
    <property type="match status" value="1"/>
</dbReference>
<sequence>MSCDFYQQIRQQLDDVKTEGLYKSERVITSQQQAAVSISTGQEVLNFCANNYLGLANHPALIEAGQQGMATHGFGMASVRFICGTQDIHKQLEEKLSAFLGKEDTILYTSCFDANTGLFETLLDKEDAIISDALNHASIIDGVRLCKAMRFRYSNNNMQELEQQLIAADQAGARHKLIVTDGVFSMDGVVANLPAICDLADKYHALVMVDDSHAVGFMGANGRGTHEYHNVIDRIDIITGTLGKAMGGASGGYTSGKKEVIDWLRQRSRPYLFSNSVAPAIVAASLRVLDLLAESGELRDKLWSNAAHFRTRMEAAGFTMGGADHAIIPIMLGDAKVAAEFAERALVKGIYVVGFSFPVVPKGQARIRTQMSAAHSREQLDRAIDVFIQVGQEMGLIK</sequence>
<comment type="similarity">
    <text evidence="2">Belongs to the class-II pyridoxal-phosphate-dependent aminotransferase family. BioF subfamily.</text>
</comment>
<dbReference type="Gene3D" id="3.40.640.10">
    <property type="entry name" value="Type I PLP-dependent aspartate aminotransferase-like (Major domain)"/>
    <property type="match status" value="1"/>
</dbReference>
<dbReference type="NCBIfam" id="NF005394">
    <property type="entry name" value="PRK06939.1"/>
    <property type="match status" value="1"/>
</dbReference>
<dbReference type="SUPFAM" id="SSF53383">
    <property type="entry name" value="PLP-dependent transferases"/>
    <property type="match status" value="1"/>
</dbReference>
<comment type="catalytic activity">
    <reaction evidence="6">
        <text>glycine + acetyl-CoA = (2S)-2-amino-3-oxobutanoate + CoA</text>
        <dbReference type="Rhea" id="RHEA:20736"/>
        <dbReference type="ChEBI" id="CHEBI:57287"/>
        <dbReference type="ChEBI" id="CHEBI:57288"/>
        <dbReference type="ChEBI" id="CHEBI:57305"/>
        <dbReference type="ChEBI" id="CHEBI:78948"/>
        <dbReference type="EC" id="2.3.1.29"/>
    </reaction>
</comment>
<evidence type="ECO:0000256" key="6">
    <source>
        <dbReference type="HAMAP-Rule" id="MF_00985"/>
    </source>
</evidence>
<evidence type="ECO:0000256" key="5">
    <source>
        <dbReference type="ARBA" id="ARBA00023315"/>
    </source>
</evidence>
<name>A0AAU6UPY7_UNCXX</name>
<dbReference type="GO" id="GO:0030170">
    <property type="term" value="F:pyridoxal phosphate binding"/>
    <property type="evidence" value="ECO:0007669"/>
    <property type="project" value="UniProtKB-UniRule"/>
</dbReference>
<dbReference type="EMBL" id="CP095347">
    <property type="protein sequence ID" value="XAG75008.1"/>
    <property type="molecule type" value="Genomic_DNA"/>
</dbReference>
<evidence type="ECO:0000256" key="4">
    <source>
        <dbReference type="ARBA" id="ARBA00022898"/>
    </source>
</evidence>
<dbReference type="CDD" id="cd06454">
    <property type="entry name" value="KBL_like"/>
    <property type="match status" value="1"/>
</dbReference>
<comment type="cofactor">
    <cofactor evidence="6">
        <name>pyridoxal 5'-phosphate</name>
        <dbReference type="ChEBI" id="CHEBI:597326"/>
    </cofactor>
    <text evidence="6">Binds 1 pyridoxal phosphate per subunit.</text>
</comment>
<feature type="binding site" description="in other chain" evidence="6">
    <location>
        <position position="185"/>
    </location>
    <ligand>
        <name>pyridoxal 5'-phosphate</name>
        <dbReference type="ChEBI" id="CHEBI:597326"/>
        <note>ligand shared between dimeric partners</note>
    </ligand>
</feature>
<comment type="subunit">
    <text evidence="6">Homodimer.</text>
</comment>
<feature type="binding site" evidence="6">
    <location>
        <begin position="274"/>
        <end position="275"/>
    </location>
    <ligand>
        <name>pyridoxal 5'-phosphate</name>
        <dbReference type="ChEBI" id="CHEBI:597326"/>
        <note>ligand shared between dimeric partners</note>
    </ligand>
</feature>
<dbReference type="PANTHER" id="PTHR13693:SF102">
    <property type="entry name" value="2-AMINO-3-KETOBUTYRATE COENZYME A LIGASE, MITOCHONDRIAL"/>
    <property type="match status" value="1"/>
</dbReference>
<dbReference type="GO" id="GO:0005829">
    <property type="term" value="C:cytosol"/>
    <property type="evidence" value="ECO:0007669"/>
    <property type="project" value="TreeGrafter"/>
</dbReference>
<dbReference type="AlphaFoldDB" id="A0AAU6UPY7"/>
<dbReference type="Pfam" id="PF00155">
    <property type="entry name" value="Aminotran_1_2"/>
    <property type="match status" value="1"/>
</dbReference>
<dbReference type="InterPro" id="IPR015421">
    <property type="entry name" value="PyrdxlP-dep_Trfase_major"/>
</dbReference>
<dbReference type="InterPro" id="IPR015422">
    <property type="entry name" value="PyrdxlP-dep_Trfase_small"/>
</dbReference>
<dbReference type="NCBIfam" id="TIGR01822">
    <property type="entry name" value="2am3keto_CoA"/>
    <property type="match status" value="1"/>
</dbReference>
<keyword evidence="5 6" id="KW-0012">Acyltransferase</keyword>
<comment type="function">
    <text evidence="6">Catalyzes the cleavage of 2-amino-3-ketobutyrate to glycine and acetyl-CoA.</text>
</comment>
<keyword evidence="3 6" id="KW-0808">Transferase</keyword>
<dbReference type="InterPro" id="IPR001917">
    <property type="entry name" value="Aminotrans_II_pyridoxalP_BS"/>
</dbReference>
<evidence type="ECO:0000313" key="8">
    <source>
        <dbReference type="EMBL" id="XAG75008.1"/>
    </source>
</evidence>
<accession>A0AAU6UPY7</accession>
<feature type="binding site" evidence="6">
    <location>
        <position position="136"/>
    </location>
    <ligand>
        <name>substrate</name>
    </ligand>
</feature>
<comment type="pathway">
    <text evidence="1">Cofactor biosynthesis; biotin biosynthesis.</text>
</comment>
<proteinExistence type="inferred from homology"/>
<comment type="pathway">
    <text evidence="6">Amino-acid degradation; L-threonine degradation via oxydo-reductase pathway; glycine from L-threonine: step 2/2.</text>
</comment>
<feature type="binding site" description="in other chain" evidence="6">
    <location>
        <begin position="241"/>
        <end position="244"/>
    </location>
    <ligand>
        <name>pyridoxal 5'-phosphate</name>
        <dbReference type="ChEBI" id="CHEBI:597326"/>
        <note>ligand shared between dimeric partners</note>
    </ligand>
</feature>
<dbReference type="InterPro" id="IPR050087">
    <property type="entry name" value="AON_synthase_class-II"/>
</dbReference>
<dbReference type="InterPro" id="IPR015424">
    <property type="entry name" value="PyrdxlP-dep_Trfase"/>
</dbReference>
<gene>
    <name evidence="6" type="primary">kbl</name>
    <name evidence="8" type="ORF">MRN42_14805</name>
</gene>
<feature type="domain" description="Aminotransferase class I/classII large" evidence="7">
    <location>
        <begin position="43"/>
        <end position="386"/>
    </location>
</feature>
<evidence type="ECO:0000259" key="7">
    <source>
        <dbReference type="Pfam" id="PF00155"/>
    </source>
</evidence>
<evidence type="ECO:0000256" key="2">
    <source>
        <dbReference type="ARBA" id="ARBA00010008"/>
    </source>
</evidence>
<dbReference type="GO" id="GO:0008890">
    <property type="term" value="F:glycine C-acetyltransferase activity"/>
    <property type="evidence" value="ECO:0007669"/>
    <property type="project" value="UniProtKB-UniRule"/>
</dbReference>
<dbReference type="InterPro" id="IPR004839">
    <property type="entry name" value="Aminotransferase_I/II_large"/>
</dbReference>
<reference evidence="8" key="1">
    <citation type="submission" date="2022-03" db="EMBL/GenBank/DDBJ databases">
        <title>Sea Food Isolates.</title>
        <authorList>
            <person name="Li c."/>
        </authorList>
    </citation>
    <scope>NUCLEOTIDE SEQUENCE</scope>
    <source>
        <strain evidence="8">19NY04SH03</strain>
    </source>
</reference>
<feature type="binding site" description="in other chain" evidence="6">
    <location>
        <begin position="111"/>
        <end position="112"/>
    </location>
    <ligand>
        <name>pyridoxal 5'-phosphate</name>
        <dbReference type="ChEBI" id="CHEBI:597326"/>
        <note>ligand shared between dimeric partners</note>
    </ligand>
</feature>
<feature type="modified residue" description="N6-(pyridoxal phosphate)lysine" evidence="6">
    <location>
        <position position="244"/>
    </location>
</feature>
<dbReference type="PANTHER" id="PTHR13693">
    <property type="entry name" value="CLASS II AMINOTRANSFERASE/8-AMINO-7-OXONONANOATE SYNTHASE"/>
    <property type="match status" value="1"/>
</dbReference>
<dbReference type="Gene3D" id="3.90.1150.10">
    <property type="entry name" value="Aspartate Aminotransferase, domain 1"/>
    <property type="match status" value="1"/>
</dbReference>
<evidence type="ECO:0000256" key="1">
    <source>
        <dbReference type="ARBA" id="ARBA00004746"/>
    </source>
</evidence>
<feature type="binding site" description="in other chain" evidence="6">
    <location>
        <begin position="210"/>
        <end position="213"/>
    </location>
    <ligand>
        <name>pyridoxal 5'-phosphate</name>
        <dbReference type="ChEBI" id="CHEBI:597326"/>
        <note>ligand shared between dimeric partners</note>
    </ligand>
</feature>
<keyword evidence="4 6" id="KW-0663">Pyridoxal phosphate</keyword>
<feature type="binding site" evidence="6">
    <location>
        <position position="368"/>
    </location>
    <ligand>
        <name>substrate</name>
    </ligand>
</feature>